<comment type="caution">
    <text evidence="2">The sequence shown here is derived from an EMBL/GenBank/DDBJ whole genome shotgun (WGS) entry which is preliminary data.</text>
</comment>
<dbReference type="PANTHER" id="PTHR33133">
    <property type="entry name" value="OS08G0107100 PROTEIN-RELATED"/>
    <property type="match status" value="1"/>
</dbReference>
<reference evidence="3" key="1">
    <citation type="submission" date="2013-09" db="EMBL/GenBank/DDBJ databases">
        <title>Corchorus olitorius genome sequencing.</title>
        <authorList>
            <person name="Alam M."/>
            <person name="Haque M.S."/>
            <person name="Islam M.S."/>
            <person name="Emdad E.M."/>
            <person name="Islam M.M."/>
            <person name="Ahmed B."/>
            <person name="Halim A."/>
            <person name="Hossen Q.M.M."/>
            <person name="Hossain M.Z."/>
            <person name="Ahmed R."/>
            <person name="Khan M.M."/>
            <person name="Islam R."/>
            <person name="Rashid M.M."/>
            <person name="Khan S.A."/>
            <person name="Rahman M.S."/>
            <person name="Alam M."/>
            <person name="Yahiya A.S."/>
            <person name="Khan M.S."/>
            <person name="Azam M.S."/>
            <person name="Haque T."/>
            <person name="Lashkar M.Z.H."/>
            <person name="Akhand A.I."/>
            <person name="Morshed G."/>
            <person name="Roy S."/>
            <person name="Uddin K.S."/>
            <person name="Rabeya T."/>
            <person name="Hossain A.S."/>
            <person name="Chowdhury A."/>
            <person name="Snigdha A.R."/>
            <person name="Mortoza M.S."/>
            <person name="Matin S.A."/>
            <person name="Hoque S.M.E."/>
            <person name="Islam M.K."/>
            <person name="Roy D.K."/>
            <person name="Haider R."/>
            <person name="Moosa M.M."/>
            <person name="Elias S.M."/>
            <person name="Hasan A.M."/>
            <person name="Jahan S."/>
            <person name="Shafiuddin M."/>
            <person name="Mahmood N."/>
            <person name="Shommy N.S."/>
        </authorList>
    </citation>
    <scope>NUCLEOTIDE SEQUENCE [LARGE SCALE GENOMIC DNA]</scope>
    <source>
        <strain evidence="3">cv. O-4</strain>
    </source>
</reference>
<feature type="transmembrane region" description="Helical" evidence="1">
    <location>
        <begin position="168"/>
        <end position="200"/>
    </location>
</feature>
<name>A0A1R3HND7_9ROSI</name>
<protein>
    <recommendedName>
        <fullName evidence="4">Transmembrane protein</fullName>
    </recommendedName>
</protein>
<feature type="transmembrane region" description="Helical" evidence="1">
    <location>
        <begin position="256"/>
        <end position="283"/>
    </location>
</feature>
<sequence length="322" mass="36653">MATLPPPPPLQPLQIDLRSILHESRRIVKAHSRHFLALALLFLLPLAVSSSTYPFIYKLIYPFHRVFFPTKAIIFSLLYALFVLIFSLLAVSSVTYSVFHGFHGRPLELKSAIKSALTSFPRLLSTCLVSGFIVSGLFSVLVLIRFSLIKATQFLGFKFDFYFPPQFIFFQPVFFMVIFICIVAYLQVNWTLAPVVAIVESSWGLEPLRRSKYLVRGMKKAAFLMFLLYGYVLGTFLWCTAVTWDFHYSDDKWFLVLYIVLCSTCFMGCLVSYLAGITVLYIYSKAIHGEYAGEIAAEFETEYVSLPFDDGKVPRVVSVVYG</sequence>
<keyword evidence="1" id="KW-0472">Membrane</keyword>
<feature type="transmembrane region" description="Helical" evidence="1">
    <location>
        <begin position="123"/>
        <end position="148"/>
    </location>
</feature>
<organism evidence="2 3">
    <name type="scientific">Corchorus olitorius</name>
    <dbReference type="NCBI Taxonomy" id="93759"/>
    <lineage>
        <taxon>Eukaryota</taxon>
        <taxon>Viridiplantae</taxon>
        <taxon>Streptophyta</taxon>
        <taxon>Embryophyta</taxon>
        <taxon>Tracheophyta</taxon>
        <taxon>Spermatophyta</taxon>
        <taxon>Magnoliopsida</taxon>
        <taxon>eudicotyledons</taxon>
        <taxon>Gunneridae</taxon>
        <taxon>Pentapetalae</taxon>
        <taxon>rosids</taxon>
        <taxon>malvids</taxon>
        <taxon>Malvales</taxon>
        <taxon>Malvaceae</taxon>
        <taxon>Grewioideae</taxon>
        <taxon>Apeibeae</taxon>
        <taxon>Corchorus</taxon>
    </lineage>
</organism>
<keyword evidence="1" id="KW-1133">Transmembrane helix</keyword>
<accession>A0A1R3HND7</accession>
<feature type="transmembrane region" description="Helical" evidence="1">
    <location>
        <begin position="77"/>
        <end position="102"/>
    </location>
</feature>
<proteinExistence type="predicted"/>
<evidence type="ECO:0000256" key="1">
    <source>
        <dbReference type="SAM" id="Phobius"/>
    </source>
</evidence>
<evidence type="ECO:0000313" key="2">
    <source>
        <dbReference type="EMBL" id="OMO71889.1"/>
    </source>
</evidence>
<feature type="transmembrane region" description="Helical" evidence="1">
    <location>
        <begin position="35"/>
        <end position="57"/>
    </location>
</feature>
<dbReference type="EMBL" id="AWUE01019719">
    <property type="protein sequence ID" value="OMO71889.1"/>
    <property type="molecule type" value="Genomic_DNA"/>
</dbReference>
<keyword evidence="1" id="KW-0812">Transmembrane</keyword>
<keyword evidence="3" id="KW-1185">Reference proteome</keyword>
<feature type="transmembrane region" description="Helical" evidence="1">
    <location>
        <begin position="221"/>
        <end position="244"/>
    </location>
</feature>
<gene>
    <name evidence="2" type="ORF">COLO4_27963</name>
</gene>
<dbReference type="AlphaFoldDB" id="A0A1R3HND7"/>
<dbReference type="PANTHER" id="PTHR33133:SF7">
    <property type="entry name" value="F26K24.10 PROTEIN-RELATED"/>
    <property type="match status" value="1"/>
</dbReference>
<evidence type="ECO:0000313" key="3">
    <source>
        <dbReference type="Proteomes" id="UP000187203"/>
    </source>
</evidence>
<dbReference type="Proteomes" id="UP000187203">
    <property type="component" value="Unassembled WGS sequence"/>
</dbReference>
<dbReference type="STRING" id="93759.A0A1R3HND7"/>
<evidence type="ECO:0008006" key="4">
    <source>
        <dbReference type="Google" id="ProtNLM"/>
    </source>
</evidence>
<dbReference type="OrthoDB" id="1934322at2759"/>